<dbReference type="InterPro" id="IPR016181">
    <property type="entry name" value="Acyl_CoA_acyltransferase"/>
</dbReference>
<dbReference type="EMBL" id="MK318989">
    <property type="protein sequence ID" value="QCL10562.1"/>
    <property type="molecule type" value="Genomic_DNA"/>
</dbReference>
<evidence type="ECO:0000313" key="1">
    <source>
        <dbReference type="EMBL" id="QCL10562.1"/>
    </source>
</evidence>
<gene>
    <name evidence="1" type="ORF">pC6.5d_669</name>
</gene>
<sequence length="91" mass="10538">MNRQAGLIRLLLQYAFAELNLHRIGIRALAYNQRAIRGYKKCGFVIEGREREAAFVTRAWHDEVMMGIVEREFLSRKSCRPSENPSRDAKG</sequence>
<protein>
    <submittedName>
        <fullName evidence="1">Acetyltransferase family protein</fullName>
    </submittedName>
</protein>
<dbReference type="GO" id="GO:0016740">
    <property type="term" value="F:transferase activity"/>
    <property type="evidence" value="ECO:0007669"/>
    <property type="project" value="UniProtKB-KW"/>
</dbReference>
<name>A0A7S4ZUF4_RHIRH</name>
<dbReference type="PANTHER" id="PTHR43415:SF3">
    <property type="entry name" value="GNAT-FAMILY ACETYLTRANSFERASE"/>
    <property type="match status" value="1"/>
</dbReference>
<dbReference type="PANTHER" id="PTHR43415">
    <property type="entry name" value="SPERMIDINE N(1)-ACETYLTRANSFERASE"/>
    <property type="match status" value="1"/>
</dbReference>
<keyword evidence="1" id="KW-0808">Transferase</keyword>
<dbReference type="RefSeq" id="WP_309546968.1">
    <property type="nucleotide sequence ID" value="NZ_MK318989.1"/>
</dbReference>
<organism evidence="1">
    <name type="scientific">Rhizobium rhizogenes</name>
    <name type="common">Agrobacterium rhizogenes</name>
    <dbReference type="NCBI Taxonomy" id="359"/>
    <lineage>
        <taxon>Bacteria</taxon>
        <taxon>Pseudomonadati</taxon>
        <taxon>Pseudomonadota</taxon>
        <taxon>Alphaproteobacteria</taxon>
        <taxon>Hyphomicrobiales</taxon>
        <taxon>Rhizobiaceae</taxon>
        <taxon>Rhizobium/Agrobacterium group</taxon>
        <taxon>Rhizobium</taxon>
    </lineage>
</organism>
<dbReference type="Gene3D" id="3.40.630.30">
    <property type="match status" value="1"/>
</dbReference>
<keyword evidence="1" id="KW-0614">Plasmid</keyword>
<proteinExistence type="predicted"/>
<dbReference type="SUPFAM" id="SSF55729">
    <property type="entry name" value="Acyl-CoA N-acyltransferases (Nat)"/>
    <property type="match status" value="1"/>
</dbReference>
<reference evidence="1" key="1">
    <citation type="submission" date="2018-12" db="EMBL/GenBank/DDBJ databases">
        <title>Three Rhizobium rhizogenes strains isolated from the same crown gall tumor carry diverse plasmids.</title>
        <authorList>
            <person name="Pulawska J."/>
            <person name="Kuzmanovic N."/>
        </authorList>
    </citation>
    <scope>NUCLEOTIDE SEQUENCE</scope>
    <source>
        <strain evidence="1">C6.5</strain>
        <plasmid evidence="1">pC6.5d</plasmid>
    </source>
</reference>
<accession>A0A7S4ZUF4</accession>
<dbReference type="AlphaFoldDB" id="A0A7S4ZUF4"/>
<geneLocation type="plasmid" evidence="1">
    <name>pC6.5d</name>
</geneLocation>
<dbReference type="Pfam" id="PF13420">
    <property type="entry name" value="Acetyltransf_4"/>
    <property type="match status" value="1"/>
</dbReference>